<dbReference type="AlphaFoldDB" id="X1KJ09"/>
<organism evidence="1">
    <name type="scientific">marine sediment metagenome</name>
    <dbReference type="NCBI Taxonomy" id="412755"/>
    <lineage>
        <taxon>unclassified sequences</taxon>
        <taxon>metagenomes</taxon>
        <taxon>ecological metagenomes</taxon>
    </lineage>
</organism>
<comment type="caution">
    <text evidence="1">The sequence shown here is derived from an EMBL/GenBank/DDBJ whole genome shotgun (WGS) entry which is preliminary data.</text>
</comment>
<reference evidence="1" key="1">
    <citation type="journal article" date="2014" name="Front. Microbiol.">
        <title>High frequency of phylogenetically diverse reductive dehalogenase-homologous genes in deep subseafloor sedimentary metagenomes.</title>
        <authorList>
            <person name="Kawai M."/>
            <person name="Futagami T."/>
            <person name="Toyoda A."/>
            <person name="Takaki Y."/>
            <person name="Nishi S."/>
            <person name="Hori S."/>
            <person name="Arai W."/>
            <person name="Tsubouchi T."/>
            <person name="Morono Y."/>
            <person name="Uchiyama I."/>
            <person name="Ito T."/>
            <person name="Fujiyama A."/>
            <person name="Inagaki F."/>
            <person name="Takami H."/>
        </authorList>
    </citation>
    <scope>NUCLEOTIDE SEQUENCE</scope>
    <source>
        <strain evidence="1">Expedition CK06-06</strain>
    </source>
</reference>
<gene>
    <name evidence="1" type="ORF">S06H3_17368</name>
</gene>
<dbReference type="EMBL" id="BARV01008672">
    <property type="protein sequence ID" value="GAI06678.1"/>
    <property type="molecule type" value="Genomic_DNA"/>
</dbReference>
<evidence type="ECO:0000313" key="1">
    <source>
        <dbReference type="EMBL" id="GAI06678.1"/>
    </source>
</evidence>
<sequence>MKPIIRYAYAKRDLKKQPRIKYDRKSKERPAWIEIKGLPKGTRFVSVGYKRRIYAYQTYLVGGLFLPIDYTKEEIMKFYDNWAKGYDKA</sequence>
<name>X1KJ09_9ZZZZ</name>
<proteinExistence type="predicted"/>
<protein>
    <submittedName>
        <fullName evidence="1">Uncharacterized protein</fullName>
    </submittedName>
</protein>
<accession>X1KJ09</accession>